<sequence>MSKKSTKSKKSSFRRAKIPHPAKFVRRPNPTTGNLPRIKVFGIAFDPEDLVGWAAERNVLQKEALGNREFGSLQMIMGELPDSFRWGVVTPHHGDLVKMCIIIGSNESQQTMSNAYNPLRAEVVQDVLGTQFGEPKWYFLREDFEYDS</sequence>
<dbReference type="Proteomes" id="UP000027222">
    <property type="component" value="Unassembled WGS sequence"/>
</dbReference>
<name>A0A067SL10_GALM3</name>
<reference evidence="2" key="1">
    <citation type="journal article" date="2014" name="Proc. Natl. Acad. Sci. U.S.A.">
        <title>Extensive sampling of basidiomycete genomes demonstrates inadequacy of the white-rot/brown-rot paradigm for wood decay fungi.</title>
        <authorList>
            <person name="Riley R."/>
            <person name="Salamov A.A."/>
            <person name="Brown D.W."/>
            <person name="Nagy L.G."/>
            <person name="Floudas D."/>
            <person name="Held B.W."/>
            <person name="Levasseur A."/>
            <person name="Lombard V."/>
            <person name="Morin E."/>
            <person name="Otillar R."/>
            <person name="Lindquist E.A."/>
            <person name="Sun H."/>
            <person name="LaButti K.M."/>
            <person name="Schmutz J."/>
            <person name="Jabbour D."/>
            <person name="Luo H."/>
            <person name="Baker S.E."/>
            <person name="Pisabarro A.G."/>
            <person name="Walton J.D."/>
            <person name="Blanchette R.A."/>
            <person name="Henrissat B."/>
            <person name="Martin F."/>
            <person name="Cullen D."/>
            <person name="Hibbett D.S."/>
            <person name="Grigoriev I.V."/>
        </authorList>
    </citation>
    <scope>NUCLEOTIDE SEQUENCE [LARGE SCALE GENOMIC DNA]</scope>
    <source>
        <strain evidence="2">CBS 339.88</strain>
    </source>
</reference>
<accession>A0A067SL10</accession>
<dbReference type="AlphaFoldDB" id="A0A067SL10"/>
<proteinExistence type="predicted"/>
<dbReference type="EMBL" id="KL142392">
    <property type="protein sequence ID" value="KDR71640.1"/>
    <property type="molecule type" value="Genomic_DNA"/>
</dbReference>
<dbReference type="HOGENOM" id="CLU_1669505_0_0_1"/>
<evidence type="ECO:0000313" key="2">
    <source>
        <dbReference type="Proteomes" id="UP000027222"/>
    </source>
</evidence>
<keyword evidence="2" id="KW-1185">Reference proteome</keyword>
<gene>
    <name evidence="1" type="ORF">GALMADRAFT_143892</name>
</gene>
<evidence type="ECO:0000313" key="1">
    <source>
        <dbReference type="EMBL" id="KDR71640.1"/>
    </source>
</evidence>
<organism evidence="1 2">
    <name type="scientific">Galerina marginata (strain CBS 339.88)</name>
    <dbReference type="NCBI Taxonomy" id="685588"/>
    <lineage>
        <taxon>Eukaryota</taxon>
        <taxon>Fungi</taxon>
        <taxon>Dikarya</taxon>
        <taxon>Basidiomycota</taxon>
        <taxon>Agaricomycotina</taxon>
        <taxon>Agaricomycetes</taxon>
        <taxon>Agaricomycetidae</taxon>
        <taxon>Agaricales</taxon>
        <taxon>Agaricineae</taxon>
        <taxon>Strophariaceae</taxon>
        <taxon>Galerina</taxon>
    </lineage>
</organism>
<protein>
    <submittedName>
        <fullName evidence="1">Uncharacterized protein</fullName>
    </submittedName>
</protein>